<feature type="domain" description="Cytochrome c" evidence="6">
    <location>
        <begin position="47"/>
        <end position="142"/>
    </location>
</feature>
<dbReference type="Gene3D" id="1.10.760.10">
    <property type="entry name" value="Cytochrome c-like domain"/>
    <property type="match status" value="1"/>
</dbReference>
<evidence type="ECO:0000313" key="7">
    <source>
        <dbReference type="EMBL" id="WKW11401.1"/>
    </source>
</evidence>
<dbReference type="EMBL" id="CP130613">
    <property type="protein sequence ID" value="WKW14311.1"/>
    <property type="molecule type" value="Genomic_DNA"/>
</dbReference>
<evidence type="ECO:0000259" key="6">
    <source>
        <dbReference type="PROSITE" id="PS51007"/>
    </source>
</evidence>
<evidence type="ECO:0000256" key="1">
    <source>
        <dbReference type="ARBA" id="ARBA00022617"/>
    </source>
</evidence>
<feature type="signal peptide" evidence="5">
    <location>
        <begin position="1"/>
        <end position="21"/>
    </location>
</feature>
<accession>A0AA49JYF2</accession>
<dbReference type="KEGG" id="pspc:Strain318_000646"/>
<sequence>MRRLNPLAVVAAICAVAGVTAVGTAAPTSYSGVRRLETPMPSAHSDSQAEVGRRWFAASCEECHAVDEIASADFKAKWGGRTAFDLFEQIARTMPEAEPGSLPRRAYVDIVAYLMKQNGVVAVAPLADDDAALAATILQFAPPPVARR</sequence>
<name>A0AA49JYF2_9BACT</name>
<dbReference type="GO" id="GO:0046872">
    <property type="term" value="F:metal ion binding"/>
    <property type="evidence" value="ECO:0007669"/>
    <property type="project" value="UniProtKB-KW"/>
</dbReference>
<dbReference type="InterPro" id="IPR009056">
    <property type="entry name" value="Cyt_c-like_dom"/>
</dbReference>
<dbReference type="PROSITE" id="PS51007">
    <property type="entry name" value="CYTC"/>
    <property type="match status" value="1"/>
</dbReference>
<dbReference type="SUPFAM" id="SSF46626">
    <property type="entry name" value="Cytochrome c"/>
    <property type="match status" value="1"/>
</dbReference>
<evidence type="ECO:0000256" key="3">
    <source>
        <dbReference type="ARBA" id="ARBA00023004"/>
    </source>
</evidence>
<dbReference type="InterPro" id="IPR036909">
    <property type="entry name" value="Cyt_c-like_dom_sf"/>
</dbReference>
<dbReference type="Proteomes" id="UP001229955">
    <property type="component" value="Chromosome"/>
</dbReference>
<dbReference type="AlphaFoldDB" id="A0AA49JYF2"/>
<dbReference type="EMBL" id="CP130612">
    <property type="protein sequence ID" value="WKW11401.1"/>
    <property type="molecule type" value="Genomic_DNA"/>
</dbReference>
<keyword evidence="3 4" id="KW-0408">Iron</keyword>
<reference evidence="8" key="1">
    <citation type="submission" date="2023-07" db="EMBL/GenBank/DDBJ databases">
        <authorList>
            <person name="Haufschild T."/>
            <person name="Kallscheuer N."/>
            <person name="Hammer J."/>
            <person name="Kohn T."/>
            <person name="Kabuu M."/>
            <person name="Jogler M."/>
            <person name="Wohfarth N."/>
            <person name="Heuer A."/>
            <person name="Rohde M."/>
            <person name="van Teeseling M.C.F."/>
            <person name="Jogler C."/>
        </authorList>
    </citation>
    <scope>NUCLEOTIDE SEQUENCE</scope>
    <source>
        <strain evidence="7">Strain 138</strain>
        <strain evidence="8">Strain 318</strain>
    </source>
</reference>
<evidence type="ECO:0000256" key="2">
    <source>
        <dbReference type="ARBA" id="ARBA00022723"/>
    </source>
</evidence>
<evidence type="ECO:0000256" key="4">
    <source>
        <dbReference type="PROSITE-ProRule" id="PRU00433"/>
    </source>
</evidence>
<dbReference type="RefSeq" id="WP_367887099.1">
    <property type="nucleotide sequence ID" value="NZ_CP130612.1"/>
</dbReference>
<keyword evidence="5" id="KW-0732">Signal</keyword>
<protein>
    <submittedName>
        <fullName evidence="8">Cytochrome c</fullName>
    </submittedName>
</protein>
<evidence type="ECO:0000256" key="5">
    <source>
        <dbReference type="SAM" id="SignalP"/>
    </source>
</evidence>
<feature type="chain" id="PRO_5041307821" evidence="5">
    <location>
        <begin position="22"/>
        <end position="148"/>
    </location>
</feature>
<dbReference type="GO" id="GO:0020037">
    <property type="term" value="F:heme binding"/>
    <property type="evidence" value="ECO:0007669"/>
    <property type="project" value="InterPro"/>
</dbReference>
<keyword evidence="9" id="KW-1185">Reference proteome</keyword>
<gene>
    <name evidence="7" type="ORF">Strain138_000646</name>
    <name evidence="8" type="ORF">Strain318_000646</name>
</gene>
<accession>A0AA49JSX8</accession>
<keyword evidence="1 4" id="KW-0349">Heme</keyword>
<organism evidence="8 9">
    <name type="scientific">Pseudogemmatithrix spongiicola</name>
    <dbReference type="NCBI Taxonomy" id="3062599"/>
    <lineage>
        <taxon>Bacteria</taxon>
        <taxon>Pseudomonadati</taxon>
        <taxon>Gemmatimonadota</taxon>
        <taxon>Gemmatimonadia</taxon>
        <taxon>Gemmatimonadales</taxon>
        <taxon>Gemmatimonadaceae</taxon>
        <taxon>Pseudogemmatithrix</taxon>
    </lineage>
</organism>
<dbReference type="Pfam" id="PF13442">
    <property type="entry name" value="Cytochrome_CBB3"/>
    <property type="match status" value="1"/>
</dbReference>
<proteinExistence type="predicted"/>
<evidence type="ECO:0000313" key="8">
    <source>
        <dbReference type="EMBL" id="WKW14311.1"/>
    </source>
</evidence>
<keyword evidence="2 4" id="KW-0479">Metal-binding</keyword>
<dbReference type="GO" id="GO:0009055">
    <property type="term" value="F:electron transfer activity"/>
    <property type="evidence" value="ECO:0007669"/>
    <property type="project" value="InterPro"/>
</dbReference>
<evidence type="ECO:0000313" key="9">
    <source>
        <dbReference type="Proteomes" id="UP001229955"/>
    </source>
</evidence>